<sequence length="309" mass="35333">LGFYPEDRYLFPLIPLYALIAAASFGPLSDRWSYLRERRHLFLIPVSALLFATTAWKQEQSQGSWWIAKPFVKSQEALAHCRNAVQLARKRDFQGARRDFDSCAEQLPSFAPAHFGLATVRYSMGEKTMAEQSLRQALDMVPYFAEAHVMLGDLLSEHAPNEARSQFNSCIDARSDFSPCYLSMAILDFQEHRYEAALTGFETYMALNRQALRNAQEVCNSKKESRWMAPCSDNVLGQLHDVTDSDNPLVSGMMSGIVRDYLYMRTRSYGTDAWAPVDRRLGLQVGVTHEALGNLEEARRYYRRHLDLH</sequence>
<name>A0A382SS99_9ZZZZ</name>
<dbReference type="AlphaFoldDB" id="A0A382SS99"/>
<dbReference type="InterPro" id="IPR019734">
    <property type="entry name" value="TPR_rpt"/>
</dbReference>
<dbReference type="InterPro" id="IPR011990">
    <property type="entry name" value="TPR-like_helical_dom_sf"/>
</dbReference>
<dbReference type="Gene3D" id="1.25.40.10">
    <property type="entry name" value="Tetratricopeptide repeat domain"/>
    <property type="match status" value="1"/>
</dbReference>
<dbReference type="EMBL" id="UINC01130594">
    <property type="protein sequence ID" value="SVD11751.1"/>
    <property type="molecule type" value="Genomic_DNA"/>
</dbReference>
<evidence type="ECO:0000256" key="1">
    <source>
        <dbReference type="SAM" id="Phobius"/>
    </source>
</evidence>
<gene>
    <name evidence="2" type="ORF">METZ01_LOCUS364605</name>
</gene>
<feature type="non-terminal residue" evidence="2">
    <location>
        <position position="1"/>
    </location>
</feature>
<dbReference type="SMART" id="SM00028">
    <property type="entry name" value="TPR"/>
    <property type="match status" value="2"/>
</dbReference>
<dbReference type="SUPFAM" id="SSF48452">
    <property type="entry name" value="TPR-like"/>
    <property type="match status" value="1"/>
</dbReference>
<reference evidence="2" key="1">
    <citation type="submission" date="2018-05" db="EMBL/GenBank/DDBJ databases">
        <authorList>
            <person name="Lanie J.A."/>
            <person name="Ng W.-L."/>
            <person name="Kazmierczak K.M."/>
            <person name="Andrzejewski T.M."/>
            <person name="Davidsen T.M."/>
            <person name="Wayne K.J."/>
            <person name="Tettelin H."/>
            <person name="Glass J.I."/>
            <person name="Rusch D."/>
            <person name="Podicherti R."/>
            <person name="Tsui H.-C.T."/>
            <person name="Winkler M.E."/>
        </authorList>
    </citation>
    <scope>NUCLEOTIDE SEQUENCE</scope>
</reference>
<evidence type="ECO:0008006" key="3">
    <source>
        <dbReference type="Google" id="ProtNLM"/>
    </source>
</evidence>
<keyword evidence="1" id="KW-0812">Transmembrane</keyword>
<keyword evidence="1" id="KW-1133">Transmembrane helix</keyword>
<protein>
    <recommendedName>
        <fullName evidence="3">Tetratricopeptide repeat protein</fullName>
    </recommendedName>
</protein>
<feature type="transmembrane region" description="Helical" evidence="1">
    <location>
        <begin position="12"/>
        <end position="28"/>
    </location>
</feature>
<evidence type="ECO:0000313" key="2">
    <source>
        <dbReference type="EMBL" id="SVD11751.1"/>
    </source>
</evidence>
<feature type="non-terminal residue" evidence="2">
    <location>
        <position position="309"/>
    </location>
</feature>
<organism evidence="2">
    <name type="scientific">marine metagenome</name>
    <dbReference type="NCBI Taxonomy" id="408172"/>
    <lineage>
        <taxon>unclassified sequences</taxon>
        <taxon>metagenomes</taxon>
        <taxon>ecological metagenomes</taxon>
    </lineage>
</organism>
<accession>A0A382SS99</accession>
<keyword evidence="1" id="KW-0472">Membrane</keyword>
<proteinExistence type="predicted"/>